<sequence>MITSRVDLTATRGDTWSRLIPIEVQTGPNTRRRATAEELTALAARFTRIRLHVREEPGAPDPPLLALSSSTGALRIDPAAGGLAIEGPATQMRGFDGGEYDVELTEPRPGNPQGDRVWTLCTGRVQVTPDVSDGA</sequence>
<evidence type="ECO:0000313" key="2">
    <source>
        <dbReference type="Proteomes" id="UP000525389"/>
    </source>
</evidence>
<name>A0A7W8GFQ3_9DEIO</name>
<organism evidence="1 2">
    <name type="scientific">Deinococcus budaensis</name>
    <dbReference type="NCBI Taxonomy" id="1665626"/>
    <lineage>
        <taxon>Bacteria</taxon>
        <taxon>Thermotogati</taxon>
        <taxon>Deinococcota</taxon>
        <taxon>Deinococci</taxon>
        <taxon>Deinococcales</taxon>
        <taxon>Deinococcaceae</taxon>
        <taxon>Deinococcus</taxon>
    </lineage>
</organism>
<reference evidence="1 2" key="1">
    <citation type="submission" date="2020-08" db="EMBL/GenBank/DDBJ databases">
        <title>Genomic Encyclopedia of Type Strains, Phase IV (KMG-IV): sequencing the most valuable type-strain genomes for metagenomic binning, comparative biology and taxonomic classification.</title>
        <authorList>
            <person name="Goeker M."/>
        </authorList>
    </citation>
    <scope>NUCLEOTIDE SEQUENCE [LARGE SCALE GENOMIC DNA]</scope>
    <source>
        <strain evidence="1 2">DSM 101791</strain>
    </source>
</reference>
<keyword evidence="2" id="KW-1185">Reference proteome</keyword>
<dbReference type="EMBL" id="JACHFN010000006">
    <property type="protein sequence ID" value="MBB5234494.1"/>
    <property type="molecule type" value="Genomic_DNA"/>
</dbReference>
<protein>
    <submittedName>
        <fullName evidence="1">Uncharacterized protein</fullName>
    </submittedName>
</protein>
<proteinExistence type="predicted"/>
<evidence type="ECO:0000313" key="1">
    <source>
        <dbReference type="EMBL" id="MBB5234494.1"/>
    </source>
</evidence>
<comment type="caution">
    <text evidence="1">The sequence shown here is derived from an EMBL/GenBank/DDBJ whole genome shotgun (WGS) entry which is preliminary data.</text>
</comment>
<dbReference type="AlphaFoldDB" id="A0A7W8GFQ3"/>
<dbReference type="Proteomes" id="UP000525389">
    <property type="component" value="Unassembled WGS sequence"/>
</dbReference>
<accession>A0A7W8GFQ3</accession>
<dbReference type="RefSeq" id="WP_184028382.1">
    <property type="nucleotide sequence ID" value="NZ_JACHFN010000006.1"/>
</dbReference>
<gene>
    <name evidence="1" type="ORF">HNQ09_001932</name>
</gene>